<dbReference type="SUPFAM" id="SSF55729">
    <property type="entry name" value="Acyl-CoA N-acyltransferases (Nat)"/>
    <property type="match status" value="1"/>
</dbReference>
<reference evidence="3 4" key="1">
    <citation type="submission" date="2020-08" db="EMBL/GenBank/DDBJ databases">
        <title>A novel species.</title>
        <authorList>
            <person name="Gao J."/>
        </authorList>
    </citation>
    <scope>NUCLEOTIDE SEQUENCE [LARGE SCALE GENOMIC DNA]</scope>
    <source>
        <strain evidence="3 4">CRPJ-33</strain>
    </source>
</reference>
<feature type="region of interest" description="Disordered" evidence="1">
    <location>
        <begin position="1"/>
        <end position="21"/>
    </location>
</feature>
<sequence length="227" mass="23834">MRPCGRQLTPGAGRPVRPLPSRCRGVTGAVVRESSARGSASGCGRTGRDRPGAAWQTGPVIIEVADERDFPGFLELAGQVEEWFGPMVEEPGFHDAVREHLRRGTALVAVPAPRDDGAGRDLLGGVLFDARPPAYHVDWIVVSRRARTAGVGRALLGEALRRFAGAPGTVEVVTFGADHPGAVASGARVFYERLGFLPAEAAAPGPEGGSRQVYRLARDGAGTHGTV</sequence>
<proteinExistence type="predicted"/>
<accession>A0A7H0HM64</accession>
<dbReference type="Gene3D" id="3.40.630.30">
    <property type="match status" value="1"/>
</dbReference>
<evidence type="ECO:0000256" key="1">
    <source>
        <dbReference type="SAM" id="MobiDB-lite"/>
    </source>
</evidence>
<dbReference type="Proteomes" id="UP000516230">
    <property type="component" value="Chromosome"/>
</dbReference>
<organism evidence="3 4">
    <name type="scientific">Streptomyces genisteinicus</name>
    <dbReference type="NCBI Taxonomy" id="2768068"/>
    <lineage>
        <taxon>Bacteria</taxon>
        <taxon>Bacillati</taxon>
        <taxon>Actinomycetota</taxon>
        <taxon>Actinomycetes</taxon>
        <taxon>Kitasatosporales</taxon>
        <taxon>Streptomycetaceae</taxon>
        <taxon>Streptomyces</taxon>
    </lineage>
</organism>
<dbReference type="PROSITE" id="PS51186">
    <property type="entry name" value="GNAT"/>
    <property type="match status" value="1"/>
</dbReference>
<dbReference type="EMBL" id="CP060825">
    <property type="protein sequence ID" value="QNP61630.1"/>
    <property type="molecule type" value="Genomic_DNA"/>
</dbReference>
<dbReference type="GO" id="GO:0016747">
    <property type="term" value="F:acyltransferase activity, transferring groups other than amino-acyl groups"/>
    <property type="evidence" value="ECO:0007669"/>
    <property type="project" value="InterPro"/>
</dbReference>
<dbReference type="KEGG" id="sgj:IAG43_00950"/>
<evidence type="ECO:0000313" key="3">
    <source>
        <dbReference type="EMBL" id="QNP61630.1"/>
    </source>
</evidence>
<gene>
    <name evidence="3" type="ORF">IAG43_00950</name>
</gene>
<feature type="region of interest" description="Disordered" evidence="1">
    <location>
        <begin position="34"/>
        <end position="54"/>
    </location>
</feature>
<name>A0A7H0HM64_9ACTN</name>
<dbReference type="AlphaFoldDB" id="A0A7H0HM64"/>
<protein>
    <submittedName>
        <fullName evidence="3">GNAT family N-acetyltransferase</fullName>
    </submittedName>
</protein>
<feature type="domain" description="N-acetyltransferase" evidence="2">
    <location>
        <begin position="60"/>
        <end position="219"/>
    </location>
</feature>
<keyword evidence="4" id="KW-1185">Reference proteome</keyword>
<evidence type="ECO:0000259" key="2">
    <source>
        <dbReference type="PROSITE" id="PS51186"/>
    </source>
</evidence>
<dbReference type="InterPro" id="IPR016181">
    <property type="entry name" value="Acyl_CoA_acyltransferase"/>
</dbReference>
<dbReference type="InterPro" id="IPR000182">
    <property type="entry name" value="GNAT_dom"/>
</dbReference>
<evidence type="ECO:0000313" key="4">
    <source>
        <dbReference type="Proteomes" id="UP000516230"/>
    </source>
</evidence>
<keyword evidence="3" id="KW-0808">Transferase</keyword>
<feature type="compositionally biased region" description="Low complexity" evidence="1">
    <location>
        <begin position="34"/>
        <end position="43"/>
    </location>
</feature>
<dbReference type="Pfam" id="PF13508">
    <property type="entry name" value="Acetyltransf_7"/>
    <property type="match status" value="1"/>
</dbReference>